<gene>
    <name evidence="2" type="ORF">SISNIDRAFT_485767</name>
</gene>
<dbReference type="EMBL" id="KV419407">
    <property type="protein sequence ID" value="KZS93521.1"/>
    <property type="molecule type" value="Genomic_DNA"/>
</dbReference>
<protein>
    <submittedName>
        <fullName evidence="2">Uncharacterized protein</fullName>
    </submittedName>
</protein>
<organism evidence="2 3">
    <name type="scientific">Sistotremastrum niveocremeum HHB9708</name>
    <dbReference type="NCBI Taxonomy" id="1314777"/>
    <lineage>
        <taxon>Eukaryota</taxon>
        <taxon>Fungi</taxon>
        <taxon>Dikarya</taxon>
        <taxon>Basidiomycota</taxon>
        <taxon>Agaricomycotina</taxon>
        <taxon>Agaricomycetes</taxon>
        <taxon>Sistotremastrales</taxon>
        <taxon>Sistotremastraceae</taxon>
        <taxon>Sertulicium</taxon>
        <taxon>Sertulicium niveocremeum</taxon>
    </lineage>
</organism>
<feature type="compositionally biased region" description="Gly residues" evidence="1">
    <location>
        <begin position="109"/>
        <end position="119"/>
    </location>
</feature>
<feature type="compositionally biased region" description="Basic and acidic residues" evidence="1">
    <location>
        <begin position="71"/>
        <end position="82"/>
    </location>
</feature>
<sequence>MGKSSSLLQQIWARRFKKEKEISKYPTERVQQYSPAFGGSTWSTLAGALGHETEPFRASTQLGSPLMYTPLERHLPASHHQENAASAGEVDHTEGDEDKEKGSGKAKGNHGGSAEGGEAGVEDEEDNGSEGSIDTVLDEEREASEEEENVNAVPRTSAIRTQIPHPAYDVSSPYGNPWVLPEDNIGKVLDGGAFYYWDDPARTCNTGGHGNGAP</sequence>
<name>A0A164UT92_9AGAM</name>
<dbReference type="AlphaFoldDB" id="A0A164UT92"/>
<evidence type="ECO:0000256" key="1">
    <source>
        <dbReference type="SAM" id="MobiDB-lite"/>
    </source>
</evidence>
<evidence type="ECO:0000313" key="2">
    <source>
        <dbReference type="EMBL" id="KZS93521.1"/>
    </source>
</evidence>
<feature type="compositionally biased region" description="Acidic residues" evidence="1">
    <location>
        <begin position="136"/>
        <end position="149"/>
    </location>
</feature>
<dbReference type="Proteomes" id="UP000076722">
    <property type="component" value="Unassembled WGS sequence"/>
</dbReference>
<feature type="compositionally biased region" description="Basic and acidic residues" evidence="1">
    <location>
        <begin position="89"/>
        <end position="103"/>
    </location>
</feature>
<feature type="region of interest" description="Disordered" evidence="1">
    <location>
        <begin position="54"/>
        <end position="175"/>
    </location>
</feature>
<evidence type="ECO:0000313" key="3">
    <source>
        <dbReference type="Proteomes" id="UP000076722"/>
    </source>
</evidence>
<proteinExistence type="predicted"/>
<keyword evidence="3" id="KW-1185">Reference proteome</keyword>
<reference evidence="2 3" key="1">
    <citation type="journal article" date="2016" name="Mol. Biol. Evol.">
        <title>Comparative Genomics of Early-Diverging Mushroom-Forming Fungi Provides Insights into the Origins of Lignocellulose Decay Capabilities.</title>
        <authorList>
            <person name="Nagy L.G."/>
            <person name="Riley R."/>
            <person name="Tritt A."/>
            <person name="Adam C."/>
            <person name="Daum C."/>
            <person name="Floudas D."/>
            <person name="Sun H."/>
            <person name="Yadav J.S."/>
            <person name="Pangilinan J."/>
            <person name="Larsson K.H."/>
            <person name="Matsuura K."/>
            <person name="Barry K."/>
            <person name="Labutti K."/>
            <person name="Kuo R."/>
            <person name="Ohm R.A."/>
            <person name="Bhattacharya S.S."/>
            <person name="Shirouzu T."/>
            <person name="Yoshinaga Y."/>
            <person name="Martin F.M."/>
            <person name="Grigoriev I.V."/>
            <person name="Hibbett D.S."/>
        </authorList>
    </citation>
    <scope>NUCLEOTIDE SEQUENCE [LARGE SCALE GENOMIC DNA]</scope>
    <source>
        <strain evidence="2 3">HHB9708</strain>
    </source>
</reference>
<accession>A0A164UT92</accession>